<dbReference type="PANTHER" id="PTHR23506">
    <property type="entry name" value="GH10249P"/>
    <property type="match status" value="1"/>
</dbReference>
<feature type="transmembrane region" description="Helical" evidence="6">
    <location>
        <begin position="297"/>
        <end position="319"/>
    </location>
</feature>
<evidence type="ECO:0000256" key="2">
    <source>
        <dbReference type="ARBA" id="ARBA00022448"/>
    </source>
</evidence>
<feature type="transmembrane region" description="Helical" evidence="6">
    <location>
        <begin position="525"/>
        <end position="542"/>
    </location>
</feature>
<evidence type="ECO:0000256" key="3">
    <source>
        <dbReference type="ARBA" id="ARBA00022692"/>
    </source>
</evidence>
<feature type="transmembrane region" description="Helical" evidence="6">
    <location>
        <begin position="117"/>
        <end position="137"/>
    </location>
</feature>
<keyword evidence="4 6" id="KW-1133">Transmembrane helix</keyword>
<evidence type="ECO:0000259" key="7">
    <source>
        <dbReference type="PROSITE" id="PS50850"/>
    </source>
</evidence>
<dbReference type="InterPro" id="IPR011701">
    <property type="entry name" value="MFS"/>
</dbReference>
<dbReference type="GO" id="GO:0016020">
    <property type="term" value="C:membrane"/>
    <property type="evidence" value="ECO:0007669"/>
    <property type="project" value="UniProtKB-SubCell"/>
</dbReference>
<feature type="transmembrane region" description="Helical" evidence="6">
    <location>
        <begin position="175"/>
        <end position="194"/>
    </location>
</feature>
<dbReference type="InterPro" id="IPR050930">
    <property type="entry name" value="MFS_Vesicular_Transporter"/>
</dbReference>
<feature type="transmembrane region" description="Helical" evidence="6">
    <location>
        <begin position="357"/>
        <end position="377"/>
    </location>
</feature>
<keyword evidence="5 6" id="KW-0472">Membrane</keyword>
<accession>A0AAE0IS66</accession>
<dbReference type="AlphaFoldDB" id="A0AAE0IS66"/>
<sequence length="559" mass="59717">MFLPWRSHPLFIVLTVGIGQFSDQFLFGMRIPLLPLLVHEHLHIPDLDSPEIQRLVANILAAFSIATLVSAVPAGWLADFRALRGHLYLAGLGALLWSTITFYTSESYAVMLFSRTLNGLSAAILYAAGYAIVADSVPKNDLGKALGTIRSVVAVGEISGPPLGGIIFSRWGFDGILNVSLFVLFIDLAMRMLMIEKPAASGSSSSSSETSALLQKTAHVSTTATGMLESEEALLSQQPAAGGESATENDDDVLLLIPDVLEIVSSRSSQGEIDSYPTPILTYHSKTSLSRRFLPSILFHLVDPQLLVCLLLSMMQYIILGSYDSTLALELESSTSPGESRNRSWNGFGLPPEKVGFVYLALAIPTLVFAPVAGWAVDRFGPRIVATLGYGCFVPSLVGMVVPAGHFFPHESVNLGLFSLGLSMQGLCLAMVSTPGMVKAKEVVERRAALAAARRSEIGRTCESDCENSGSDDCKPAATNDGSEKDSVMGQLFGLNTMVTSFGLLVGNYAGAELRARLSYGGMEMVLAGLCAVSGTLAWLIFTDQDDDHGDGFMPVMQG</sequence>
<dbReference type="InterPro" id="IPR020846">
    <property type="entry name" value="MFS_dom"/>
</dbReference>
<name>A0AAE0IS66_9PEZI</name>
<evidence type="ECO:0000256" key="5">
    <source>
        <dbReference type="ARBA" id="ARBA00023136"/>
    </source>
</evidence>
<dbReference type="PROSITE" id="PS50850">
    <property type="entry name" value="MFS"/>
    <property type="match status" value="1"/>
</dbReference>
<proteinExistence type="predicted"/>
<dbReference type="Pfam" id="PF07690">
    <property type="entry name" value="MFS_1"/>
    <property type="match status" value="1"/>
</dbReference>
<feature type="transmembrane region" description="Helical" evidence="6">
    <location>
        <begin position="52"/>
        <end position="75"/>
    </location>
</feature>
<keyword evidence="9" id="KW-1185">Reference proteome</keyword>
<comment type="caution">
    <text evidence="8">The sequence shown here is derived from an EMBL/GenBank/DDBJ whole genome shotgun (WGS) entry which is preliminary data.</text>
</comment>
<reference evidence="8" key="1">
    <citation type="journal article" date="2023" name="Mol. Phylogenet. Evol.">
        <title>Genome-scale phylogeny and comparative genomics of the fungal order Sordariales.</title>
        <authorList>
            <person name="Hensen N."/>
            <person name="Bonometti L."/>
            <person name="Westerberg I."/>
            <person name="Brannstrom I.O."/>
            <person name="Guillou S."/>
            <person name="Cros-Aarteil S."/>
            <person name="Calhoun S."/>
            <person name="Haridas S."/>
            <person name="Kuo A."/>
            <person name="Mondo S."/>
            <person name="Pangilinan J."/>
            <person name="Riley R."/>
            <person name="LaButti K."/>
            <person name="Andreopoulos B."/>
            <person name="Lipzen A."/>
            <person name="Chen C."/>
            <person name="Yan M."/>
            <person name="Daum C."/>
            <person name="Ng V."/>
            <person name="Clum A."/>
            <person name="Steindorff A."/>
            <person name="Ohm R.A."/>
            <person name="Martin F."/>
            <person name="Silar P."/>
            <person name="Natvig D.O."/>
            <person name="Lalanne C."/>
            <person name="Gautier V."/>
            <person name="Ament-Velasquez S.L."/>
            <person name="Kruys A."/>
            <person name="Hutchinson M.I."/>
            <person name="Powell A.J."/>
            <person name="Barry K."/>
            <person name="Miller A.N."/>
            <person name="Grigoriev I.V."/>
            <person name="Debuchy R."/>
            <person name="Gladieux P."/>
            <person name="Hiltunen Thoren M."/>
            <person name="Johannesson H."/>
        </authorList>
    </citation>
    <scope>NUCLEOTIDE SEQUENCE</scope>
    <source>
        <strain evidence="8">CBS 118394</strain>
    </source>
</reference>
<evidence type="ECO:0000313" key="8">
    <source>
        <dbReference type="EMBL" id="KAK3330045.1"/>
    </source>
</evidence>
<feature type="transmembrane region" description="Helical" evidence="6">
    <location>
        <begin position="417"/>
        <end position="438"/>
    </location>
</feature>
<protein>
    <submittedName>
        <fullName evidence="8">Major facilitator superfamily domain-containing protein</fullName>
    </submittedName>
</protein>
<feature type="domain" description="Major facilitator superfamily (MFS) profile" evidence="7">
    <location>
        <begin position="12"/>
        <end position="559"/>
    </location>
</feature>
<feature type="transmembrane region" description="Helical" evidence="6">
    <location>
        <begin position="384"/>
        <end position="405"/>
    </location>
</feature>
<evidence type="ECO:0000256" key="4">
    <source>
        <dbReference type="ARBA" id="ARBA00022989"/>
    </source>
</evidence>
<evidence type="ECO:0000313" key="9">
    <source>
        <dbReference type="Proteomes" id="UP001283341"/>
    </source>
</evidence>
<comment type="subcellular location">
    <subcellularLocation>
        <location evidence="1">Membrane</location>
        <topology evidence="1">Multi-pass membrane protein</topology>
    </subcellularLocation>
</comment>
<reference evidence="8" key="2">
    <citation type="submission" date="2023-06" db="EMBL/GenBank/DDBJ databases">
        <authorList>
            <consortium name="Lawrence Berkeley National Laboratory"/>
            <person name="Haridas S."/>
            <person name="Hensen N."/>
            <person name="Bonometti L."/>
            <person name="Westerberg I."/>
            <person name="Brannstrom I.O."/>
            <person name="Guillou S."/>
            <person name="Cros-Aarteil S."/>
            <person name="Calhoun S."/>
            <person name="Kuo A."/>
            <person name="Mondo S."/>
            <person name="Pangilinan J."/>
            <person name="Riley R."/>
            <person name="Labutti K."/>
            <person name="Andreopoulos B."/>
            <person name="Lipzen A."/>
            <person name="Chen C."/>
            <person name="Yanf M."/>
            <person name="Daum C."/>
            <person name="Ng V."/>
            <person name="Clum A."/>
            <person name="Steindorff A."/>
            <person name="Ohm R."/>
            <person name="Martin F."/>
            <person name="Silar P."/>
            <person name="Natvig D."/>
            <person name="Lalanne C."/>
            <person name="Gautier V."/>
            <person name="Ament-Velasquez S.L."/>
            <person name="Kruys A."/>
            <person name="Hutchinson M.I."/>
            <person name="Powell A.J."/>
            <person name="Barry K."/>
            <person name="Miller A.N."/>
            <person name="Grigoriev I.V."/>
            <person name="Debuchy R."/>
            <person name="Gladieux P."/>
            <person name="Thoren M.H."/>
            <person name="Johannesson H."/>
        </authorList>
    </citation>
    <scope>NUCLEOTIDE SEQUENCE</scope>
    <source>
        <strain evidence="8">CBS 118394</strain>
    </source>
</reference>
<dbReference type="InterPro" id="IPR036259">
    <property type="entry name" value="MFS_trans_sf"/>
</dbReference>
<feature type="transmembrane region" description="Helical" evidence="6">
    <location>
        <begin position="87"/>
        <end position="105"/>
    </location>
</feature>
<dbReference type="Gene3D" id="1.20.1250.20">
    <property type="entry name" value="MFS general substrate transporter like domains"/>
    <property type="match status" value="2"/>
</dbReference>
<evidence type="ECO:0000256" key="1">
    <source>
        <dbReference type="ARBA" id="ARBA00004141"/>
    </source>
</evidence>
<evidence type="ECO:0000256" key="6">
    <source>
        <dbReference type="SAM" id="Phobius"/>
    </source>
</evidence>
<dbReference type="Proteomes" id="UP001283341">
    <property type="component" value="Unassembled WGS sequence"/>
</dbReference>
<gene>
    <name evidence="8" type="ORF">B0H66DRAFT_542608</name>
</gene>
<dbReference type="PANTHER" id="PTHR23506:SF37">
    <property type="entry name" value="MAJOR FACILITATOR SUPERFAMILY (MFS) PROFILE DOMAIN-CONTAINING PROTEIN"/>
    <property type="match status" value="1"/>
</dbReference>
<dbReference type="PRINTS" id="PR01036">
    <property type="entry name" value="TCRTETB"/>
</dbReference>
<keyword evidence="2" id="KW-0813">Transport</keyword>
<keyword evidence="3 6" id="KW-0812">Transmembrane</keyword>
<dbReference type="SUPFAM" id="SSF103473">
    <property type="entry name" value="MFS general substrate transporter"/>
    <property type="match status" value="1"/>
</dbReference>
<dbReference type="GO" id="GO:0022857">
    <property type="term" value="F:transmembrane transporter activity"/>
    <property type="evidence" value="ECO:0007669"/>
    <property type="project" value="InterPro"/>
</dbReference>
<dbReference type="EMBL" id="JAUEDM010000001">
    <property type="protein sequence ID" value="KAK3330045.1"/>
    <property type="molecule type" value="Genomic_DNA"/>
</dbReference>
<organism evidence="8 9">
    <name type="scientific">Apodospora peruviana</name>
    <dbReference type="NCBI Taxonomy" id="516989"/>
    <lineage>
        <taxon>Eukaryota</taxon>
        <taxon>Fungi</taxon>
        <taxon>Dikarya</taxon>
        <taxon>Ascomycota</taxon>
        <taxon>Pezizomycotina</taxon>
        <taxon>Sordariomycetes</taxon>
        <taxon>Sordariomycetidae</taxon>
        <taxon>Sordariales</taxon>
        <taxon>Lasiosphaeriaceae</taxon>
        <taxon>Apodospora</taxon>
    </lineage>
</organism>